<dbReference type="SUPFAM" id="SSF52540">
    <property type="entry name" value="P-loop containing nucleoside triphosphate hydrolases"/>
    <property type="match status" value="2"/>
</dbReference>
<feature type="coiled-coil region" evidence="3">
    <location>
        <begin position="209"/>
        <end position="291"/>
    </location>
</feature>
<dbReference type="AlphaFoldDB" id="A0A8T8LK58"/>
<dbReference type="PANTHER" id="PTHR32114:SF2">
    <property type="entry name" value="ABC TRANSPORTER ABCH.3"/>
    <property type="match status" value="1"/>
</dbReference>
<dbReference type="RefSeq" id="WP_211553339.1">
    <property type="nucleotide sequence ID" value="NZ_CP073695.1"/>
</dbReference>
<reference evidence="6 7" key="1">
    <citation type="submission" date="2021-03" db="EMBL/GenBank/DDBJ databases">
        <title>Halorubrum sodomense MBLA0099, Whole genome shotgun sequencing.</title>
        <authorList>
            <person name="Seo M.-J."/>
            <person name="Cho E.-S."/>
            <person name="Hwang C.Y."/>
        </authorList>
    </citation>
    <scope>NUCLEOTIDE SEQUENCE [LARGE SCALE GENOMIC DNA]</scope>
    <source>
        <strain evidence="6 7">MBLA0099</strain>
    </source>
</reference>
<dbReference type="GeneID" id="64828164"/>
<dbReference type="KEGG" id="hss:J7656_11450"/>
<sequence>MQLQQIELLNFRQFRHEAIEFAQSSDKNVTIVHGANGSGKSTLLNAFTWLLYDEVDFDTRPDRLASEGAMAEASVGDSICVCVELEFLHDGTEYVARREVEYEKRADGDFDGELVDANMTVKYREGGQWEERLNPDNTLDQIIPKRLSGLFFFDGEDIDELAGIDNQDRIQEAIQNIMGLTILERSTRHLDTVADRFEDEVEKYASDELSDLISQKRDIEEAIDDLQRKLQDTKRSKDQVEQEIFDLEQKLERLDESAALQERRNEYREERSDIEENIEQINEQIRKEVSDHGFIPLSMPLIRETAEELDSMRERGLIPSELSNSFIDSLLESGSCLCGRELKPGTEHYRKVEAMKGEAIGDGVEQGALRIVGHLNRVSEEESKFFETADELIEERKELHDELDDYDELIDEISSELQKLDQTTESGQTIGELESEREENERKRDDLISDIGGIEERIDHKEDELESLKEEIEQQRDEHEEALLAKRRQKATELVEEELESSFSEFKNQVREWANDEIRKTFGEIASKNFTAEITEEFKLKIWQEVGDDRVEVDKSTGERQIASLAFIGSLVKIARQRYESEKDSEYFTGGIYPLVMDSPFGALDKRHRQKVGEVIPTLANQVVVFATDSQWEGPVEEEMSDRIGEQFWLDYDPGESPGEYPQTKVRSESTSMEAN</sequence>
<protein>
    <submittedName>
        <fullName evidence="6">AAA family ATPase</fullName>
    </submittedName>
</protein>
<organism evidence="6 7">
    <name type="scientific">Halorubrum ruber</name>
    <dbReference type="NCBI Taxonomy" id="2982524"/>
    <lineage>
        <taxon>Archaea</taxon>
        <taxon>Methanobacteriati</taxon>
        <taxon>Methanobacteriota</taxon>
        <taxon>Stenosarchaea group</taxon>
        <taxon>Halobacteria</taxon>
        <taxon>Halobacteriales</taxon>
        <taxon>Haloferacaceae</taxon>
        <taxon>Halorubrum</taxon>
    </lineage>
</organism>
<evidence type="ECO:0000256" key="4">
    <source>
        <dbReference type="SAM" id="MobiDB-lite"/>
    </source>
</evidence>
<dbReference type="GO" id="GO:0016887">
    <property type="term" value="F:ATP hydrolysis activity"/>
    <property type="evidence" value="ECO:0007669"/>
    <property type="project" value="InterPro"/>
</dbReference>
<keyword evidence="7" id="KW-1185">Reference proteome</keyword>
<dbReference type="InterPro" id="IPR027417">
    <property type="entry name" value="P-loop_NTPase"/>
</dbReference>
<comment type="similarity">
    <text evidence="2">Belongs to the Sph1/Sph2 family.</text>
</comment>
<dbReference type="Gene3D" id="3.40.50.300">
    <property type="entry name" value="P-loop containing nucleotide triphosphate hydrolases"/>
    <property type="match status" value="2"/>
</dbReference>
<evidence type="ECO:0000313" key="7">
    <source>
        <dbReference type="Proteomes" id="UP000679341"/>
    </source>
</evidence>
<dbReference type="PANTHER" id="PTHR32114">
    <property type="entry name" value="ABC TRANSPORTER ABCH.3"/>
    <property type="match status" value="1"/>
</dbReference>
<dbReference type="Proteomes" id="UP000679341">
    <property type="component" value="Chromosome"/>
</dbReference>
<evidence type="ECO:0000259" key="5">
    <source>
        <dbReference type="Pfam" id="PF13476"/>
    </source>
</evidence>
<keyword evidence="1 3" id="KW-0175">Coiled coil</keyword>
<name>A0A8T8LK58_9EURY</name>
<feature type="compositionally biased region" description="Polar residues" evidence="4">
    <location>
        <begin position="420"/>
        <end position="429"/>
    </location>
</feature>
<dbReference type="InterPro" id="IPR038729">
    <property type="entry name" value="Rad50/SbcC_AAA"/>
</dbReference>
<dbReference type="GO" id="GO:0006302">
    <property type="term" value="P:double-strand break repair"/>
    <property type="evidence" value="ECO:0007669"/>
    <property type="project" value="InterPro"/>
</dbReference>
<evidence type="ECO:0000313" key="6">
    <source>
        <dbReference type="EMBL" id="QUO47190.1"/>
    </source>
</evidence>
<accession>A0A8T8LK58</accession>
<evidence type="ECO:0000256" key="1">
    <source>
        <dbReference type="ARBA" id="ARBA00023054"/>
    </source>
</evidence>
<dbReference type="OrthoDB" id="25344at2157"/>
<gene>
    <name evidence="6" type="ORF">J7656_11450</name>
</gene>
<feature type="region of interest" description="Disordered" evidence="4">
    <location>
        <begin position="419"/>
        <end position="445"/>
    </location>
</feature>
<proteinExistence type="inferred from homology"/>
<dbReference type="EMBL" id="CP073695">
    <property type="protein sequence ID" value="QUO47190.1"/>
    <property type="molecule type" value="Genomic_DNA"/>
</dbReference>
<feature type="domain" description="Rad50/SbcC-type AAA" evidence="5">
    <location>
        <begin position="5"/>
        <end position="285"/>
    </location>
</feature>
<evidence type="ECO:0000256" key="2">
    <source>
        <dbReference type="ARBA" id="ARBA00049666"/>
    </source>
</evidence>
<evidence type="ECO:0000256" key="3">
    <source>
        <dbReference type="SAM" id="Coils"/>
    </source>
</evidence>
<feature type="region of interest" description="Disordered" evidence="4">
    <location>
        <begin position="651"/>
        <end position="676"/>
    </location>
</feature>
<dbReference type="Pfam" id="PF13476">
    <property type="entry name" value="AAA_23"/>
    <property type="match status" value="1"/>
</dbReference>